<feature type="domain" description="NB-ARC" evidence="7">
    <location>
        <begin position="167"/>
        <end position="324"/>
    </location>
</feature>
<proteinExistence type="predicted"/>
<dbReference type="InterPro" id="IPR027417">
    <property type="entry name" value="P-loop_NTPase"/>
</dbReference>
<dbReference type="FunFam" id="1.10.10.10:FF:000322">
    <property type="entry name" value="Probable disease resistance protein At1g63360"/>
    <property type="match status" value="1"/>
</dbReference>
<dbReference type="PANTHER" id="PTHR36766:SF40">
    <property type="entry name" value="DISEASE RESISTANCE PROTEIN RGA3"/>
    <property type="match status" value="1"/>
</dbReference>
<name>A0A2N9HCY9_FAGSY</name>
<dbReference type="PANTHER" id="PTHR36766">
    <property type="entry name" value="PLANT BROAD-SPECTRUM MILDEW RESISTANCE PROTEIN RPW8"/>
    <property type="match status" value="1"/>
</dbReference>
<gene>
    <name evidence="11" type="ORF">FSB_LOCUS37422</name>
</gene>
<evidence type="ECO:0000259" key="9">
    <source>
        <dbReference type="Pfam" id="PF23559"/>
    </source>
</evidence>
<dbReference type="AlphaFoldDB" id="A0A2N9HCY9"/>
<dbReference type="FunFam" id="3.40.50.300:FF:001091">
    <property type="entry name" value="Probable disease resistance protein At1g61300"/>
    <property type="match status" value="1"/>
</dbReference>
<evidence type="ECO:0000256" key="3">
    <source>
        <dbReference type="ARBA" id="ARBA00022741"/>
    </source>
</evidence>
<feature type="domain" description="Disease resistance protein winged helix" evidence="9">
    <location>
        <begin position="410"/>
        <end position="477"/>
    </location>
</feature>
<keyword evidence="3" id="KW-0547">Nucleotide-binding</keyword>
<organism evidence="11">
    <name type="scientific">Fagus sylvatica</name>
    <name type="common">Beechnut</name>
    <dbReference type="NCBI Taxonomy" id="28930"/>
    <lineage>
        <taxon>Eukaryota</taxon>
        <taxon>Viridiplantae</taxon>
        <taxon>Streptophyta</taxon>
        <taxon>Embryophyta</taxon>
        <taxon>Tracheophyta</taxon>
        <taxon>Spermatophyta</taxon>
        <taxon>Magnoliopsida</taxon>
        <taxon>eudicotyledons</taxon>
        <taxon>Gunneridae</taxon>
        <taxon>Pentapetalae</taxon>
        <taxon>rosids</taxon>
        <taxon>fabids</taxon>
        <taxon>Fagales</taxon>
        <taxon>Fagaceae</taxon>
        <taxon>Fagus</taxon>
    </lineage>
</organism>
<dbReference type="SUPFAM" id="SSF52540">
    <property type="entry name" value="P-loop containing nucleoside triphosphate hydrolases"/>
    <property type="match status" value="1"/>
</dbReference>
<sequence length="1120" mass="128336">MAATLVGGAFLSATLQVLFDRMASQEVVNFIRGRKVPERLLKKLKTSFLALNAVLDDAEEKEITNTTVKEWLEELKDAVYDAEDLLDEIATEALKCMVEADFVTFTSKVRNFIPTSFNWSEQKLKSKIEEVLVRLEDLAKQKDVLGLKRRDVDKEPIVNMLLSNDAESNDHPRVIPIVGMGGVGKTTLAQLIYNDQRITEHFNLKYWVCVSQEFDIPRITKTILEDVTSDKCNTTNFNMIQTRLKESLVGKKFLLVLDDVWNEKYDDWEEFKKPFKYGALGSKIIVTTRNESVASVMCPIQIFNLNKLSEDDCWLLFANHAFENGNFNAYPHLEEIGKQIIKKCDGLPLAAKALGALLHCKLDAGEWYKVLESKIWSLPNDGGNILPALRLSYNDLPSHLKRCFAYCSTFPKDYEFKKEELVQLWMAEGFLHKQEENEEMEDIGDEYFLDLVSRSLLQQSDRNKLHFVMHDLIHDLAKFVSGRFCFSLEGENANKIIDKTRHFSYLRMKFDTSKKFEALYKAKHLRTFLPLELNRVDGDFYLTKETLNLSGCEFLDMLPSNMRKLTNLRHLDVTGTRITRMPMQMDALKAKLKAKRHLEALTLEWEDTISQRERDVLNQLEPHTNLKKLVINNYGGTSFPNWVGHCSFSNMTCLHLSYCRNCPSLPSLGQLPSLQDLCIVGFDEVVTVGLEFYGSSSSNNTPFRSLEILKFEGMLKWEEWFPHDGENEGAFQCLRELYLIDCPKLRGSLPKNVPYLTKIMISKCLQLETSLPTAAAMSYLELMYCNDLLLKELPPTLHVLIIQGFNNLESLPEEAMEHNHCLEELTICDCPMLKSLPRGDLPTSLKTLFISNCRELEFPTCYSSLESLEIIESCNSLTSFPLDIFPKLYHLKIEKCSNMESLSVLEGHHLIYLSWLEILDCPNFVAFPNGGLSAPNLLHISVSNCERLNSLPENMHTLLLSLEYLRIGNCPQVESFPEGGLPSNLIEFFIDSEKLFGTRMEWGLQRLHSLKWLGIGGAWLDVESFPEEDLFPTSLSTLVIRGFPNLRSLDLQHLPTLQQLVIMKCPELKHMPEEGLPVSISHLLIEECPLLTKRLQRKKRKEWRNIARNLTINIDGEVII</sequence>
<dbReference type="Pfam" id="PF25019">
    <property type="entry name" value="LRR_R13L1-DRL21"/>
    <property type="match status" value="1"/>
</dbReference>
<dbReference type="InterPro" id="IPR041118">
    <property type="entry name" value="Rx_N"/>
</dbReference>
<evidence type="ECO:0000259" key="10">
    <source>
        <dbReference type="Pfam" id="PF25019"/>
    </source>
</evidence>
<dbReference type="PRINTS" id="PR00364">
    <property type="entry name" value="DISEASERSIST"/>
</dbReference>
<keyword evidence="6" id="KW-0175">Coiled coil</keyword>
<dbReference type="Pfam" id="PF18052">
    <property type="entry name" value="Rx_N"/>
    <property type="match status" value="1"/>
</dbReference>
<dbReference type="InterPro" id="IPR036388">
    <property type="entry name" value="WH-like_DNA-bd_sf"/>
</dbReference>
<dbReference type="Gene3D" id="1.10.8.430">
    <property type="entry name" value="Helical domain of apoptotic protease-activating factors"/>
    <property type="match status" value="1"/>
</dbReference>
<feature type="domain" description="R13L1/DRL21-like LRR repeat region" evidence="10">
    <location>
        <begin position="561"/>
        <end position="681"/>
    </location>
</feature>
<evidence type="ECO:0000259" key="7">
    <source>
        <dbReference type="Pfam" id="PF00931"/>
    </source>
</evidence>
<dbReference type="InterPro" id="IPR032675">
    <property type="entry name" value="LRR_dom_sf"/>
</dbReference>
<dbReference type="Pfam" id="PF00931">
    <property type="entry name" value="NB-ARC"/>
    <property type="match status" value="1"/>
</dbReference>
<dbReference type="InterPro" id="IPR056789">
    <property type="entry name" value="LRR_R13L1-DRL21"/>
</dbReference>
<evidence type="ECO:0000256" key="4">
    <source>
        <dbReference type="ARBA" id="ARBA00022821"/>
    </source>
</evidence>
<evidence type="ECO:0000256" key="1">
    <source>
        <dbReference type="ARBA" id="ARBA00022614"/>
    </source>
</evidence>
<evidence type="ECO:0000256" key="6">
    <source>
        <dbReference type="SAM" id="Coils"/>
    </source>
</evidence>
<dbReference type="InterPro" id="IPR002182">
    <property type="entry name" value="NB-ARC"/>
</dbReference>
<evidence type="ECO:0008006" key="12">
    <source>
        <dbReference type="Google" id="ProtNLM"/>
    </source>
</evidence>
<dbReference type="GO" id="GO:0051707">
    <property type="term" value="P:response to other organism"/>
    <property type="evidence" value="ECO:0007669"/>
    <property type="project" value="UniProtKB-ARBA"/>
</dbReference>
<feature type="domain" description="Disease resistance N-terminal" evidence="8">
    <location>
        <begin position="10"/>
        <end position="103"/>
    </location>
</feature>
<keyword evidence="1" id="KW-0433">Leucine-rich repeat</keyword>
<evidence type="ECO:0000313" key="11">
    <source>
        <dbReference type="EMBL" id="SPD09540.1"/>
    </source>
</evidence>
<dbReference type="InterPro" id="IPR058922">
    <property type="entry name" value="WHD_DRP"/>
</dbReference>
<feature type="coiled-coil region" evidence="6">
    <location>
        <begin position="41"/>
        <end position="92"/>
    </location>
</feature>
<dbReference type="GO" id="GO:0006952">
    <property type="term" value="P:defense response"/>
    <property type="evidence" value="ECO:0007669"/>
    <property type="project" value="UniProtKB-KW"/>
</dbReference>
<dbReference type="Pfam" id="PF23559">
    <property type="entry name" value="WHD_DRP"/>
    <property type="match status" value="1"/>
</dbReference>
<dbReference type="Gene3D" id="1.10.10.10">
    <property type="entry name" value="Winged helix-like DNA-binding domain superfamily/Winged helix DNA-binding domain"/>
    <property type="match status" value="1"/>
</dbReference>
<reference evidence="11" key="1">
    <citation type="submission" date="2018-02" db="EMBL/GenBank/DDBJ databases">
        <authorList>
            <person name="Cohen D.B."/>
            <person name="Kent A.D."/>
        </authorList>
    </citation>
    <scope>NUCLEOTIDE SEQUENCE</scope>
</reference>
<dbReference type="GO" id="GO:0043531">
    <property type="term" value="F:ADP binding"/>
    <property type="evidence" value="ECO:0007669"/>
    <property type="project" value="InterPro"/>
</dbReference>
<dbReference type="Gene3D" id="3.80.10.10">
    <property type="entry name" value="Ribonuclease Inhibitor"/>
    <property type="match status" value="4"/>
</dbReference>
<dbReference type="SUPFAM" id="SSF52058">
    <property type="entry name" value="L domain-like"/>
    <property type="match status" value="2"/>
</dbReference>
<keyword evidence="5" id="KW-0067">ATP-binding</keyword>
<evidence type="ECO:0000256" key="5">
    <source>
        <dbReference type="ARBA" id="ARBA00022840"/>
    </source>
</evidence>
<protein>
    <recommendedName>
        <fullName evidence="12">Disease resistance RPP13-like protein 1</fullName>
    </recommendedName>
</protein>
<dbReference type="GO" id="GO:0005524">
    <property type="term" value="F:ATP binding"/>
    <property type="evidence" value="ECO:0007669"/>
    <property type="project" value="UniProtKB-KW"/>
</dbReference>
<evidence type="ECO:0000256" key="2">
    <source>
        <dbReference type="ARBA" id="ARBA00022737"/>
    </source>
</evidence>
<dbReference type="EMBL" id="OIVN01003214">
    <property type="protein sequence ID" value="SPD09540.1"/>
    <property type="molecule type" value="Genomic_DNA"/>
</dbReference>
<evidence type="ECO:0000259" key="8">
    <source>
        <dbReference type="Pfam" id="PF18052"/>
    </source>
</evidence>
<accession>A0A2N9HCY9</accession>
<dbReference type="Gene3D" id="3.40.50.300">
    <property type="entry name" value="P-loop containing nucleotide triphosphate hydrolases"/>
    <property type="match status" value="1"/>
</dbReference>
<keyword evidence="4" id="KW-0611">Plant defense</keyword>
<dbReference type="InterPro" id="IPR042197">
    <property type="entry name" value="Apaf_helical"/>
</dbReference>
<keyword evidence="2" id="KW-0677">Repeat</keyword>